<accession>A0A165ZMV4</accession>
<protein>
    <submittedName>
        <fullName evidence="1">Uncharacterized protein</fullName>
    </submittedName>
</protein>
<name>A0A165ZMV4_EXIGL</name>
<dbReference type="AlphaFoldDB" id="A0A165ZMV4"/>
<sequence length="238" mass="25535">MTLLGCPRLPLQSVIGTTGGPRSTSLSSLVHLTIAEGLWDDLVSLSVTMPQLKTLCIVLLACSDTMGLLAYEICEIPGLFSSAPRALRSPSLEKLHIAYQPVSDYQCDFGTPALNRGVVSADFGCACANGCIISLMDVCALVHSGLELSQPLRELVLSGITDTVDDDPVAAFLAFHALAENVIVQEAVAPEVERLEKMREQRSAAHWVPSDIFDIDAPAALAFPDTDNDFFGPAPRYF</sequence>
<evidence type="ECO:0000313" key="1">
    <source>
        <dbReference type="EMBL" id="KZV84179.1"/>
    </source>
</evidence>
<organism evidence="1 2">
    <name type="scientific">Exidia glandulosa HHB12029</name>
    <dbReference type="NCBI Taxonomy" id="1314781"/>
    <lineage>
        <taxon>Eukaryota</taxon>
        <taxon>Fungi</taxon>
        <taxon>Dikarya</taxon>
        <taxon>Basidiomycota</taxon>
        <taxon>Agaricomycotina</taxon>
        <taxon>Agaricomycetes</taxon>
        <taxon>Auriculariales</taxon>
        <taxon>Exidiaceae</taxon>
        <taxon>Exidia</taxon>
    </lineage>
</organism>
<dbReference type="InParanoid" id="A0A165ZMV4"/>
<proteinExistence type="predicted"/>
<reference evidence="1 2" key="1">
    <citation type="journal article" date="2016" name="Mol. Biol. Evol.">
        <title>Comparative Genomics of Early-Diverging Mushroom-Forming Fungi Provides Insights into the Origins of Lignocellulose Decay Capabilities.</title>
        <authorList>
            <person name="Nagy L.G."/>
            <person name="Riley R."/>
            <person name="Tritt A."/>
            <person name="Adam C."/>
            <person name="Daum C."/>
            <person name="Floudas D."/>
            <person name="Sun H."/>
            <person name="Yadav J.S."/>
            <person name="Pangilinan J."/>
            <person name="Larsson K.H."/>
            <person name="Matsuura K."/>
            <person name="Barry K."/>
            <person name="Labutti K."/>
            <person name="Kuo R."/>
            <person name="Ohm R.A."/>
            <person name="Bhattacharya S.S."/>
            <person name="Shirouzu T."/>
            <person name="Yoshinaga Y."/>
            <person name="Martin F.M."/>
            <person name="Grigoriev I.V."/>
            <person name="Hibbett D.S."/>
        </authorList>
    </citation>
    <scope>NUCLEOTIDE SEQUENCE [LARGE SCALE GENOMIC DNA]</scope>
    <source>
        <strain evidence="1 2">HHB12029</strain>
    </source>
</reference>
<keyword evidence="2" id="KW-1185">Reference proteome</keyword>
<gene>
    <name evidence="1" type="ORF">EXIGLDRAFT_727569</name>
</gene>
<dbReference type="EMBL" id="KV426237">
    <property type="protein sequence ID" value="KZV84179.1"/>
    <property type="molecule type" value="Genomic_DNA"/>
</dbReference>
<dbReference type="Proteomes" id="UP000077266">
    <property type="component" value="Unassembled WGS sequence"/>
</dbReference>
<evidence type="ECO:0000313" key="2">
    <source>
        <dbReference type="Proteomes" id="UP000077266"/>
    </source>
</evidence>